<evidence type="ECO:0000256" key="3">
    <source>
        <dbReference type="ARBA" id="ARBA00022962"/>
    </source>
</evidence>
<dbReference type="PANTHER" id="PTHR45937:SF1">
    <property type="entry name" value="ASPARAGINE SYNTHETASE DOMAIN-CONTAINING PROTEIN 1"/>
    <property type="match status" value="1"/>
</dbReference>
<dbReference type="Gene3D" id="3.60.20.10">
    <property type="entry name" value="Glutamine Phosphoribosylpyrophosphate, subunit 1, domain 1"/>
    <property type="match status" value="1"/>
</dbReference>
<dbReference type="CDD" id="cd01991">
    <property type="entry name" value="Asn_synthase_B_C"/>
    <property type="match status" value="1"/>
</dbReference>
<feature type="domain" description="Asparagine synthetase" evidence="5">
    <location>
        <begin position="414"/>
        <end position="519"/>
    </location>
</feature>
<dbReference type="InterPro" id="IPR014729">
    <property type="entry name" value="Rossmann-like_a/b/a_fold"/>
</dbReference>
<dbReference type="GeneID" id="80920264"/>
<evidence type="ECO:0000256" key="4">
    <source>
        <dbReference type="SAM" id="MobiDB-lite"/>
    </source>
</evidence>
<keyword evidence="3" id="KW-0315">Glutamine amidotransferase</keyword>
<proteinExistence type="predicted"/>
<evidence type="ECO:0008006" key="9">
    <source>
        <dbReference type="Google" id="ProtNLM"/>
    </source>
</evidence>
<dbReference type="RefSeq" id="XP_056078510.1">
    <property type="nucleotide sequence ID" value="XM_056224609.1"/>
</dbReference>
<dbReference type="InterPro" id="IPR051857">
    <property type="entry name" value="Asn_synthetase_domain"/>
</dbReference>
<evidence type="ECO:0000313" key="8">
    <source>
        <dbReference type="Proteomes" id="UP001161438"/>
    </source>
</evidence>
<protein>
    <recommendedName>
        <fullName evidence="9">Asparagine synthase (glutamine-hydrolyzing)</fullName>
    </recommendedName>
</protein>
<evidence type="ECO:0000259" key="5">
    <source>
        <dbReference type="Pfam" id="PF00733"/>
    </source>
</evidence>
<dbReference type="InterPro" id="IPR001962">
    <property type="entry name" value="Asn_synthase"/>
</dbReference>
<dbReference type="Gene3D" id="3.40.50.620">
    <property type="entry name" value="HUPs"/>
    <property type="match status" value="1"/>
</dbReference>
<sequence>MCGILLHYCSNNDLLENDLIEFPEGTELGPTTCVNESSIFNKIIPYIAARGPNYSSLRTVRAYRTSWFSSVLSLREPFTKQSINVDDRYYLQFNGELYNKEVSHWGNDSLYIASLLKDLEDDGSVIDVIKSLEGEYAYTVYDVKSAKFYFGRDPIGRRSLSYSVTANNELYVASVTGAVECFHDCIGGTVYEYDTQTKSLHDNQRLRPPYEVTPKLDMEFVSLSIVSKNLYSVLRESVKKRIESIHPAHIENSPIAVLFSGGIDCSVIAALVCEVLQENSYKCGKPTIELLNVSFENPRTGLLPSDTPDRKLSINSARIIQKLYPEIDIKLVEIDVPYEEYLKFRPSVIDLMYSKQTEMDLSIAIAFFFASRGKGFLTLPHGERKPYQRHGIVLLSGLGADELYGGYHKFANKAPHELVEELTKQINNIYERNLNRDDKVIAHNGVEVRYPFLDEYVIKFSTVEIPINYKVNKLILRKVASQYLKLDGISEEPKRAIQFGAKSAKMTKDSNKHGTDLLNRN</sequence>
<dbReference type="SUPFAM" id="SSF52402">
    <property type="entry name" value="Adenine nucleotide alpha hydrolases-like"/>
    <property type="match status" value="1"/>
</dbReference>
<keyword evidence="8" id="KW-1185">Reference proteome</keyword>
<reference evidence="7" key="1">
    <citation type="submission" date="2022-10" db="EMBL/GenBank/DDBJ databases">
        <authorList>
            <person name="Byrne P K."/>
        </authorList>
    </citation>
    <scope>NUCLEOTIDE SEQUENCE</scope>
    <source>
        <strain evidence="7">IFO1815</strain>
    </source>
</reference>
<dbReference type="InterPro" id="IPR029055">
    <property type="entry name" value="Ntn_hydrolases_N"/>
</dbReference>
<evidence type="ECO:0000256" key="2">
    <source>
        <dbReference type="ARBA" id="ARBA00022888"/>
    </source>
</evidence>
<dbReference type="GO" id="GO:0006529">
    <property type="term" value="P:asparagine biosynthetic process"/>
    <property type="evidence" value="ECO:0007669"/>
    <property type="project" value="UniProtKB-KW"/>
</dbReference>
<accession>A0AA35ITW7</accession>
<dbReference type="PANTHER" id="PTHR45937">
    <property type="entry name" value="ASPARAGINE SYNTHETASE DOMAIN-CONTAINING PROTEIN 1"/>
    <property type="match status" value="1"/>
</dbReference>
<dbReference type="Pfam" id="PF00733">
    <property type="entry name" value="Asn_synthase"/>
    <property type="match status" value="1"/>
</dbReference>
<feature type="region of interest" description="Disordered" evidence="4">
    <location>
        <begin position="501"/>
        <end position="521"/>
    </location>
</feature>
<evidence type="ECO:0000259" key="6">
    <source>
        <dbReference type="Pfam" id="PF13537"/>
    </source>
</evidence>
<dbReference type="Proteomes" id="UP001161438">
    <property type="component" value="Chromosome 13"/>
</dbReference>
<evidence type="ECO:0000313" key="7">
    <source>
        <dbReference type="EMBL" id="CAI4035390.1"/>
    </source>
</evidence>
<dbReference type="AlphaFoldDB" id="A0AA35ITW7"/>
<name>A0AA35ITW7_SACMI</name>
<feature type="domain" description="Glutamine amidotransferase type-2" evidence="6">
    <location>
        <begin position="82"/>
        <end position="176"/>
    </location>
</feature>
<dbReference type="SUPFAM" id="SSF56235">
    <property type="entry name" value="N-terminal nucleophile aminohydrolases (Ntn hydrolases)"/>
    <property type="match status" value="1"/>
</dbReference>
<keyword evidence="2" id="KW-0061">Asparagine biosynthesis</keyword>
<dbReference type="InterPro" id="IPR017932">
    <property type="entry name" value="GATase_2_dom"/>
</dbReference>
<dbReference type="GO" id="GO:0004066">
    <property type="term" value="F:asparagine synthase (glutamine-hydrolyzing) activity"/>
    <property type="evidence" value="ECO:0007669"/>
    <property type="project" value="InterPro"/>
</dbReference>
<dbReference type="EMBL" id="OX365769">
    <property type="protein sequence ID" value="CAI4035390.1"/>
    <property type="molecule type" value="Genomic_DNA"/>
</dbReference>
<gene>
    <name evidence="7" type="primary">SMKI13G0380</name>
    <name evidence="7" type="ORF">SMKI_13G0380</name>
</gene>
<keyword evidence="1" id="KW-0028">Amino-acid biosynthesis</keyword>
<feature type="compositionally biased region" description="Basic and acidic residues" evidence="4">
    <location>
        <begin position="506"/>
        <end position="515"/>
    </location>
</feature>
<evidence type="ECO:0000256" key="1">
    <source>
        <dbReference type="ARBA" id="ARBA00022605"/>
    </source>
</evidence>
<dbReference type="Pfam" id="PF13537">
    <property type="entry name" value="GATase_7"/>
    <property type="match status" value="1"/>
</dbReference>
<organism evidence="7 8">
    <name type="scientific">Saccharomyces mikatae IFO 1815</name>
    <dbReference type="NCBI Taxonomy" id="226126"/>
    <lineage>
        <taxon>Eukaryota</taxon>
        <taxon>Fungi</taxon>
        <taxon>Dikarya</taxon>
        <taxon>Ascomycota</taxon>
        <taxon>Saccharomycotina</taxon>
        <taxon>Saccharomycetes</taxon>
        <taxon>Saccharomycetales</taxon>
        <taxon>Saccharomycetaceae</taxon>
        <taxon>Saccharomyces</taxon>
    </lineage>
</organism>